<keyword evidence="2" id="KW-1185">Reference proteome</keyword>
<sequence>MTHALYDLLEELDSRRLYYSLSRHRIDSVLVSLTLPGKRIEIDVFNDGRLEMSQFVGDESVIDDTDEIFRIVNDASSS</sequence>
<gene>
    <name evidence="1" type="ORF">R69888_03066</name>
</gene>
<organism evidence="1 2">
    <name type="scientific">Paraburkholderia haematera</name>
    <dbReference type="NCBI Taxonomy" id="2793077"/>
    <lineage>
        <taxon>Bacteria</taxon>
        <taxon>Pseudomonadati</taxon>
        <taxon>Pseudomonadota</taxon>
        <taxon>Betaproteobacteria</taxon>
        <taxon>Burkholderiales</taxon>
        <taxon>Burkholderiaceae</taxon>
        <taxon>Paraburkholderia</taxon>
    </lineage>
</organism>
<dbReference type="Proteomes" id="UP000672526">
    <property type="component" value="Unassembled WGS sequence"/>
</dbReference>
<name>A0ABM8RHE9_9BURK</name>
<proteinExistence type="predicted"/>
<dbReference type="RefSeq" id="WP_211612041.1">
    <property type="nucleotide sequence ID" value="NZ_CAJNBK010000007.1"/>
</dbReference>
<protein>
    <submittedName>
        <fullName evidence="1">Uncharacterized protein</fullName>
    </submittedName>
</protein>
<evidence type="ECO:0000313" key="1">
    <source>
        <dbReference type="EMBL" id="CAE6753341.1"/>
    </source>
</evidence>
<reference evidence="1 2" key="1">
    <citation type="submission" date="2021-02" db="EMBL/GenBank/DDBJ databases">
        <authorList>
            <person name="Vanwijnsberghe S."/>
        </authorList>
    </citation>
    <scope>NUCLEOTIDE SEQUENCE [LARGE SCALE GENOMIC DNA]</scope>
    <source>
        <strain evidence="1 2">LMG 31837</strain>
    </source>
</reference>
<comment type="caution">
    <text evidence="1">The sequence shown here is derived from an EMBL/GenBank/DDBJ whole genome shotgun (WGS) entry which is preliminary data.</text>
</comment>
<evidence type="ECO:0000313" key="2">
    <source>
        <dbReference type="Proteomes" id="UP000672526"/>
    </source>
</evidence>
<accession>A0ABM8RHE9</accession>
<dbReference type="EMBL" id="CAJNBK010000007">
    <property type="protein sequence ID" value="CAE6753341.1"/>
    <property type="molecule type" value="Genomic_DNA"/>
</dbReference>